<dbReference type="GO" id="GO:0008347">
    <property type="term" value="P:glial cell migration"/>
    <property type="evidence" value="ECO:0007669"/>
    <property type="project" value="Ensembl"/>
</dbReference>
<evidence type="ECO:0000256" key="4">
    <source>
        <dbReference type="ARBA" id="ARBA00022674"/>
    </source>
</evidence>
<dbReference type="GO" id="GO:0060326">
    <property type="term" value="P:cell chemotaxis"/>
    <property type="evidence" value="ECO:0007669"/>
    <property type="project" value="Ensembl"/>
</dbReference>
<dbReference type="Gene3D" id="2.40.10.10">
    <property type="entry name" value="Trypsin-like serine proteases"/>
    <property type="match status" value="2"/>
</dbReference>
<keyword evidence="1" id="KW-0145">Chemotaxis</keyword>
<keyword evidence="10" id="KW-0325">Glycoprotein</keyword>
<dbReference type="InterPro" id="IPR001254">
    <property type="entry name" value="Trypsin_dom"/>
</dbReference>
<evidence type="ECO:0000256" key="12">
    <source>
        <dbReference type="ARBA" id="ARBA00069859"/>
    </source>
</evidence>
<evidence type="ECO:0000256" key="8">
    <source>
        <dbReference type="ARBA" id="ARBA00023145"/>
    </source>
</evidence>
<evidence type="ECO:0000256" key="5">
    <source>
        <dbReference type="ARBA" id="ARBA00022729"/>
    </source>
</evidence>
<keyword evidence="4" id="KW-0358">Heparin-binding</keyword>
<dbReference type="InterPro" id="IPR043504">
    <property type="entry name" value="Peptidase_S1_PA_chymotrypsin"/>
</dbReference>
<evidence type="ECO:0000259" key="17">
    <source>
        <dbReference type="PROSITE" id="PS50240"/>
    </source>
</evidence>
<evidence type="ECO:0000256" key="9">
    <source>
        <dbReference type="ARBA" id="ARBA00023157"/>
    </source>
</evidence>
<evidence type="ECO:0000313" key="18">
    <source>
        <dbReference type="EMBL" id="KAB1259675.1"/>
    </source>
</evidence>
<accession>A0A5N4CL67</accession>
<evidence type="ECO:0000256" key="1">
    <source>
        <dbReference type="ARBA" id="ARBA00022500"/>
    </source>
</evidence>
<dbReference type="GO" id="GO:0032760">
    <property type="term" value="P:positive regulation of tumor necrosis factor production"/>
    <property type="evidence" value="ECO:0007669"/>
    <property type="project" value="Ensembl"/>
</dbReference>
<dbReference type="FunFam" id="2.40.10.10:FF:000475">
    <property type="entry name" value="Azurocidin"/>
    <property type="match status" value="1"/>
</dbReference>
<dbReference type="GO" id="GO:0070944">
    <property type="term" value="P:neutrophil-mediated killing of bacterium"/>
    <property type="evidence" value="ECO:0007669"/>
    <property type="project" value="Ensembl"/>
</dbReference>
<dbReference type="STRING" id="9838.ENSCDRP00005026686"/>
<dbReference type="GO" id="GO:0045348">
    <property type="term" value="P:positive regulation of MHC class II biosynthetic process"/>
    <property type="evidence" value="ECO:0007669"/>
    <property type="project" value="Ensembl"/>
</dbReference>
<proteinExistence type="predicted"/>
<dbReference type="OrthoDB" id="8440449at2759"/>
<dbReference type="GO" id="GO:0035696">
    <property type="term" value="P:monocyte extravasation"/>
    <property type="evidence" value="ECO:0007669"/>
    <property type="project" value="Ensembl"/>
</dbReference>
<dbReference type="GO" id="GO:0035556">
    <property type="term" value="P:intracellular signal transduction"/>
    <property type="evidence" value="ECO:0007669"/>
    <property type="project" value="Ensembl"/>
</dbReference>
<dbReference type="GO" id="GO:0043395">
    <property type="term" value="F:heparan sulfate proteoglycan binding"/>
    <property type="evidence" value="ECO:0007669"/>
    <property type="project" value="Ensembl"/>
</dbReference>
<sequence length="263" mass="28191">MPALRLLGLLAGLLATSAAGAAPLVDIVGGRRAQPQQFPFLASIQNQGKHFCMGSLLHPRFILTAASCFRSRNSGIATVVLGAYDLRRRERTRQTFSIRGVSENGYDPQQNLNDMLLLQLDREANLTSSVALVPLPSQDAMVEAGTNCQVAGWGSQRPRGRLSRFPRVLNVTVTPSSQCRPNNVCTGVLTRRGGICQGDGGTPLVCNGLAHGVASFSRGPCARGPDFFTPVALFRGWIDSVLNNPLDQHRPDNRPPAEPVGGL</sequence>
<keyword evidence="2" id="KW-0929">Antimicrobial</keyword>
<feature type="signal peptide" evidence="16">
    <location>
        <begin position="1"/>
        <end position="21"/>
    </location>
</feature>
<dbReference type="CDD" id="cd00190">
    <property type="entry name" value="Tryp_SPc"/>
    <property type="match status" value="1"/>
</dbReference>
<dbReference type="PROSITE" id="PS50240">
    <property type="entry name" value="TRYPSIN_DOM"/>
    <property type="match status" value="1"/>
</dbReference>
<dbReference type="PANTHER" id="PTHR24271:SF10">
    <property type="entry name" value="AZUROCIDIN"/>
    <property type="match status" value="1"/>
</dbReference>
<dbReference type="GO" id="GO:0005615">
    <property type="term" value="C:extracellular space"/>
    <property type="evidence" value="ECO:0007669"/>
    <property type="project" value="Ensembl"/>
</dbReference>
<keyword evidence="7" id="KW-0472">Membrane</keyword>
<dbReference type="GO" id="GO:0019730">
    <property type="term" value="P:antimicrobial humoral response"/>
    <property type="evidence" value="ECO:0007669"/>
    <property type="project" value="Ensembl"/>
</dbReference>
<dbReference type="Proteomes" id="UP000299084">
    <property type="component" value="Unassembled WGS sequence"/>
</dbReference>
<feature type="chain" id="PRO_5024351077" description="Azurocidin" evidence="16">
    <location>
        <begin position="22"/>
        <end position="263"/>
    </location>
</feature>
<evidence type="ECO:0000256" key="3">
    <source>
        <dbReference type="ARBA" id="ARBA00022542"/>
    </source>
</evidence>
<comment type="caution">
    <text evidence="18">The sequence shown here is derived from an EMBL/GenBank/DDBJ whole genome shotgun (WGS) entry which is preliminary data.</text>
</comment>
<evidence type="ECO:0000256" key="11">
    <source>
        <dbReference type="ARBA" id="ARBA00060415"/>
    </source>
</evidence>
<dbReference type="SUPFAM" id="SSF50494">
    <property type="entry name" value="Trypsin-like serine proteases"/>
    <property type="match status" value="1"/>
</dbReference>
<dbReference type="GO" id="GO:0032724">
    <property type="term" value="P:positive regulation of fractalkine production"/>
    <property type="evidence" value="ECO:0007669"/>
    <property type="project" value="Ensembl"/>
</dbReference>
<dbReference type="EMBL" id="JWIN03000022">
    <property type="protein sequence ID" value="KAB1259675.1"/>
    <property type="molecule type" value="Genomic_DNA"/>
</dbReference>
<dbReference type="InterPro" id="IPR009003">
    <property type="entry name" value="Peptidase_S1_PA"/>
</dbReference>
<dbReference type="GO" id="GO:0008201">
    <property type="term" value="F:heparin binding"/>
    <property type="evidence" value="ECO:0007669"/>
    <property type="project" value="UniProtKB-KW"/>
</dbReference>
<keyword evidence="9" id="KW-1015">Disulfide bond</keyword>
<dbReference type="InterPro" id="IPR001314">
    <property type="entry name" value="Peptidase_S1A"/>
</dbReference>
<protein>
    <recommendedName>
        <fullName evidence="12">Azurocidin</fullName>
    </recommendedName>
    <alternativeName>
        <fullName evidence="14">Cationic antimicrobial protein CAP37</fullName>
    </alternativeName>
    <alternativeName>
        <fullName evidence="13">Heparin-binding protein</fullName>
    </alternativeName>
</protein>
<keyword evidence="5 16" id="KW-0732">Signal</keyword>
<feature type="region of interest" description="Disordered" evidence="15">
    <location>
        <begin position="244"/>
        <end position="263"/>
    </location>
</feature>
<dbReference type="GO" id="GO:0045785">
    <property type="term" value="P:positive regulation of cell adhesion"/>
    <property type="evidence" value="ECO:0007669"/>
    <property type="project" value="Ensembl"/>
</dbReference>
<gene>
    <name evidence="18" type="primary">Azurocidin</name>
    <name evidence="18" type="ORF">Cadr_000025049</name>
</gene>
<dbReference type="GO" id="GO:0032731">
    <property type="term" value="P:positive regulation of interleukin-1 beta production"/>
    <property type="evidence" value="ECO:0007669"/>
    <property type="project" value="Ensembl"/>
</dbReference>
<evidence type="ECO:0000256" key="2">
    <source>
        <dbReference type="ARBA" id="ARBA00022529"/>
    </source>
</evidence>
<keyword evidence="19" id="KW-1185">Reference proteome</keyword>
<dbReference type="SMART" id="SM00020">
    <property type="entry name" value="Tryp_SPc"/>
    <property type="match status" value="1"/>
</dbReference>
<evidence type="ECO:0000256" key="13">
    <source>
        <dbReference type="ARBA" id="ARBA00075632"/>
    </source>
</evidence>
<comment type="subcellular location">
    <subcellularLocation>
        <location evidence="11">Cytoplasmic granule membrane</location>
        <topology evidence="11">Peripheral membrane protein</topology>
        <orientation evidence="11">Cytoplasmic side</orientation>
    </subcellularLocation>
</comment>
<evidence type="ECO:0000313" key="19">
    <source>
        <dbReference type="Proteomes" id="UP000299084"/>
    </source>
</evidence>
<dbReference type="Pfam" id="PF00089">
    <property type="entry name" value="Trypsin"/>
    <property type="match status" value="1"/>
</dbReference>
<evidence type="ECO:0000256" key="6">
    <source>
        <dbReference type="ARBA" id="ARBA00023022"/>
    </source>
</evidence>
<evidence type="ECO:0000256" key="10">
    <source>
        <dbReference type="ARBA" id="ARBA00023180"/>
    </source>
</evidence>
<keyword evidence="3" id="KW-0721">Serine protease homolog</keyword>
<dbReference type="GO" id="GO:0035577">
    <property type="term" value="C:azurophil granule membrane"/>
    <property type="evidence" value="ECO:0007669"/>
    <property type="project" value="Ensembl"/>
</dbReference>
<dbReference type="GO" id="GO:0006508">
    <property type="term" value="P:proteolysis"/>
    <property type="evidence" value="ECO:0007669"/>
    <property type="project" value="Ensembl"/>
</dbReference>
<keyword evidence="6" id="KW-0044">Antibiotic</keyword>
<dbReference type="AlphaFoldDB" id="A0A5N4CL67"/>
<dbReference type="GO" id="GO:0050766">
    <property type="term" value="P:positive regulation of phagocytosis"/>
    <property type="evidence" value="ECO:0007669"/>
    <property type="project" value="Ensembl"/>
</dbReference>
<name>A0A5N4CL67_CAMDR</name>
<evidence type="ECO:0000256" key="14">
    <source>
        <dbReference type="ARBA" id="ARBA00080606"/>
    </source>
</evidence>
<dbReference type="PANTHER" id="PTHR24271">
    <property type="entry name" value="KALLIKREIN-RELATED"/>
    <property type="match status" value="1"/>
</dbReference>
<evidence type="ECO:0000256" key="7">
    <source>
        <dbReference type="ARBA" id="ARBA00023136"/>
    </source>
</evidence>
<dbReference type="GO" id="GO:0001774">
    <property type="term" value="P:microglial cell activation"/>
    <property type="evidence" value="ECO:0007669"/>
    <property type="project" value="Ensembl"/>
</dbReference>
<evidence type="ECO:0000256" key="15">
    <source>
        <dbReference type="SAM" id="MobiDB-lite"/>
    </source>
</evidence>
<organism evidence="18 19">
    <name type="scientific">Camelus dromedarius</name>
    <name type="common">Dromedary</name>
    <name type="synonym">Arabian camel</name>
    <dbReference type="NCBI Taxonomy" id="9838"/>
    <lineage>
        <taxon>Eukaryota</taxon>
        <taxon>Metazoa</taxon>
        <taxon>Chordata</taxon>
        <taxon>Craniata</taxon>
        <taxon>Vertebrata</taxon>
        <taxon>Euteleostomi</taxon>
        <taxon>Mammalia</taxon>
        <taxon>Eutheria</taxon>
        <taxon>Laurasiatheria</taxon>
        <taxon>Artiodactyla</taxon>
        <taxon>Tylopoda</taxon>
        <taxon>Camelidae</taxon>
        <taxon>Camelus</taxon>
    </lineage>
</organism>
<evidence type="ECO:0000256" key="16">
    <source>
        <dbReference type="SAM" id="SignalP"/>
    </source>
</evidence>
<keyword evidence="8" id="KW-0865">Zymogen</keyword>
<feature type="domain" description="Peptidase S1" evidence="17">
    <location>
        <begin position="27"/>
        <end position="243"/>
    </location>
</feature>
<dbReference type="GO" id="GO:0004252">
    <property type="term" value="F:serine-type endopeptidase activity"/>
    <property type="evidence" value="ECO:0007669"/>
    <property type="project" value="InterPro"/>
</dbReference>
<reference evidence="18 19" key="1">
    <citation type="journal article" date="2019" name="Mol. Ecol. Resour.">
        <title>Improving Illumina assemblies with Hi-C and long reads: an example with the North African dromedary.</title>
        <authorList>
            <person name="Elbers J.P."/>
            <person name="Rogers M.F."/>
            <person name="Perelman P.L."/>
            <person name="Proskuryakova A.A."/>
            <person name="Serdyukova N.A."/>
            <person name="Johnson W.E."/>
            <person name="Horin P."/>
            <person name="Corander J."/>
            <person name="Murphy D."/>
            <person name="Burger P.A."/>
        </authorList>
    </citation>
    <scope>NUCLEOTIDE SEQUENCE [LARGE SCALE GENOMIC DNA]</scope>
    <source>
        <strain evidence="18">Drom800</strain>
        <tissue evidence="18">Blood</tissue>
    </source>
</reference>
<dbReference type="PRINTS" id="PR00722">
    <property type="entry name" value="CHYMOTRYPSIN"/>
</dbReference>
<dbReference type="GO" id="GO:0051607">
    <property type="term" value="P:defense response to virus"/>
    <property type="evidence" value="ECO:0007669"/>
    <property type="project" value="Ensembl"/>
</dbReference>